<name>A0A699XVR2_TANCI</name>
<organism evidence="1">
    <name type="scientific">Tanacetum cinerariifolium</name>
    <name type="common">Dalmatian daisy</name>
    <name type="synonym">Chrysanthemum cinerariifolium</name>
    <dbReference type="NCBI Taxonomy" id="118510"/>
    <lineage>
        <taxon>Eukaryota</taxon>
        <taxon>Viridiplantae</taxon>
        <taxon>Streptophyta</taxon>
        <taxon>Embryophyta</taxon>
        <taxon>Tracheophyta</taxon>
        <taxon>Spermatophyta</taxon>
        <taxon>Magnoliopsida</taxon>
        <taxon>eudicotyledons</taxon>
        <taxon>Gunneridae</taxon>
        <taxon>Pentapetalae</taxon>
        <taxon>asterids</taxon>
        <taxon>campanulids</taxon>
        <taxon>Asterales</taxon>
        <taxon>Asteraceae</taxon>
        <taxon>Asteroideae</taxon>
        <taxon>Anthemideae</taxon>
        <taxon>Anthemidinae</taxon>
        <taxon>Tanacetum</taxon>
    </lineage>
</organism>
<protein>
    <submittedName>
        <fullName evidence="1">Uncharacterized protein</fullName>
    </submittedName>
</protein>
<sequence length="61" mass="6801">GDFFRGQEGILEPMDLLLWDLICPRWSATTTTGKDTLQESVGLLKIQEGMVQLSLKGGMFQ</sequence>
<dbReference type="AlphaFoldDB" id="A0A699XVR2"/>
<gene>
    <name evidence="1" type="ORF">Tci_934067</name>
</gene>
<proteinExistence type="predicted"/>
<feature type="non-terminal residue" evidence="1">
    <location>
        <position position="1"/>
    </location>
</feature>
<accession>A0A699XVR2</accession>
<dbReference type="EMBL" id="BKCJ011912777">
    <property type="protein sequence ID" value="GFD62098.1"/>
    <property type="molecule type" value="Genomic_DNA"/>
</dbReference>
<comment type="caution">
    <text evidence="1">The sequence shown here is derived from an EMBL/GenBank/DDBJ whole genome shotgun (WGS) entry which is preliminary data.</text>
</comment>
<evidence type="ECO:0000313" key="1">
    <source>
        <dbReference type="EMBL" id="GFD62098.1"/>
    </source>
</evidence>
<reference evidence="1" key="1">
    <citation type="journal article" date="2019" name="Sci. Rep.">
        <title>Draft genome of Tanacetum cinerariifolium, the natural source of mosquito coil.</title>
        <authorList>
            <person name="Yamashiro T."/>
            <person name="Shiraishi A."/>
            <person name="Satake H."/>
            <person name="Nakayama K."/>
        </authorList>
    </citation>
    <scope>NUCLEOTIDE SEQUENCE</scope>
</reference>